<feature type="compositionally biased region" description="Basic residues" evidence="6">
    <location>
        <begin position="1"/>
        <end position="13"/>
    </location>
</feature>
<accession>A0A9N8HIR9</accession>
<evidence type="ECO:0000256" key="5">
    <source>
        <dbReference type="PROSITE-ProRule" id="PRU00560"/>
    </source>
</evidence>
<dbReference type="EMBL" id="CAICTM010000716">
    <property type="protein sequence ID" value="CAB9515456.1"/>
    <property type="molecule type" value="Genomic_DNA"/>
</dbReference>
<evidence type="ECO:0000256" key="6">
    <source>
        <dbReference type="SAM" id="MobiDB-lite"/>
    </source>
</evidence>
<keyword evidence="4 5" id="KW-0067">ATP-binding</keyword>
<feature type="compositionally biased region" description="Basic and acidic residues" evidence="6">
    <location>
        <begin position="133"/>
        <end position="143"/>
    </location>
</feature>
<evidence type="ECO:0000256" key="2">
    <source>
        <dbReference type="ARBA" id="ARBA00022801"/>
    </source>
</evidence>
<dbReference type="OrthoDB" id="44378at2759"/>
<gene>
    <name evidence="8" type="ORF">SEMRO_717_G192000.1</name>
</gene>
<feature type="compositionally biased region" description="Low complexity" evidence="6">
    <location>
        <begin position="45"/>
        <end position="56"/>
    </location>
</feature>
<feature type="compositionally biased region" description="Low complexity" evidence="6">
    <location>
        <begin position="180"/>
        <end position="196"/>
    </location>
</feature>
<reference evidence="8" key="1">
    <citation type="submission" date="2020-06" db="EMBL/GenBank/DDBJ databases">
        <authorList>
            <consortium name="Plant Systems Biology data submission"/>
        </authorList>
    </citation>
    <scope>NUCLEOTIDE SEQUENCE</scope>
    <source>
        <strain evidence="8">D6</strain>
    </source>
</reference>
<dbReference type="Gene3D" id="1.25.40.20">
    <property type="entry name" value="Ankyrin repeat-containing domain"/>
    <property type="match status" value="1"/>
</dbReference>
<evidence type="ECO:0000256" key="4">
    <source>
        <dbReference type="ARBA" id="ARBA00022840"/>
    </source>
</evidence>
<evidence type="ECO:0000313" key="9">
    <source>
        <dbReference type="Proteomes" id="UP001153069"/>
    </source>
</evidence>
<proteinExistence type="predicted"/>
<dbReference type="Proteomes" id="UP001153069">
    <property type="component" value="Unassembled WGS sequence"/>
</dbReference>
<name>A0A9N8HIR9_9STRA</name>
<keyword evidence="1 5" id="KW-0547">Nucleotide-binding</keyword>
<dbReference type="GO" id="GO:0004386">
    <property type="term" value="F:helicase activity"/>
    <property type="evidence" value="ECO:0007669"/>
    <property type="project" value="UniProtKB-UniRule"/>
</dbReference>
<sequence>MARRRNRNNRRRPPAANNNNDNNGGIPSPGTESTPPSVFSPPPAAAANINDNNGDDCTLPSSDYTPTTPNYSSDDCTLPSDYTPRAPNYSTCSDDDSLPPPLALSNQNLVGSSSRSANQDCNDGMPNLLARGSGDEARVRNERAVASSSGSDDCDDEDFVDNTSEEEEDDGSTDSPPPLVLSSRRSNSPSSISSSSNDEDDEKICPVIALGDYVVYHLGGNNTQWLQGRVVKVKIRNIKKRNKTQEKKTCRVYHIQPLDGRPKHPIEIQDSDKHNEIALDPMEGAVLNFRQGDKVLVLLAKSKVPARIAKYLALKPRMNEQWQHATVEKVWPFIQGKSPQTYSVILDKVPPEEKGKCPMSFEMEDTVTLDKVPPEEKEKCPIFLEKEDPLALRMRHGATSQGDLFQPGQAVECLVEGAETSEEGAFPFHLFSTDHRLPTDNYAAYFVMIMSSGGTLERTAGKCRSVIVDEHVPCLIRPRSQRIFSNEVEPCSDVRTLLHQGMEHNTRLSFFRGLDKSKQAGQLVLNSCPDYWVAQAIKAGAYDALLWLEQDLGVNLDSFVLPQTSKNGHQQHSTSSFRGRGLLHCLVDSPKARQFFSAWAARSHGYYQERTKGDKGKTQDLLLKCLTYDSDASASRQMPPMSLAIRDQDGQTFFHAIVKTKDISILQSVVARSASGNCQRLWDLVHVFNENEPLVMVKDDQGMTPADLARSLQEFRMARILDRFAASCCVHFYSRNLRSGAIVGVIRPPTLYGLVRDDTMKETIENQIARELRFMHREYGGEHFVSCGEAFAMAAQAGDLERLRYLVERNRSSLRSTKRKVVTTADKGEFTWRHFRLLGKTPSGKPTATEDLDLVACAVHGPSALARHWPLLEQDDVSVAEVAMKERYWNFIFGNEGATPEWTGKHVSSEPSGDLEAFLKGTGSSCRVSNLMKRHKSTIVHDDDNLGKRLDVLRYLIRDLRLPPPSVVDCLRWRQCGVVRSLMEQSLLRLHDTVETNKELSAFLLQGGTSWLSSGKTSLEAGLKSLTVGQTICFLAVEFDDLQTFDFVLSSGNVSPSICFQGWTLLHVSAFYSRREISAYLVRVCPSLVKEKLAYSRFEEGKYASHIAIEQGDLLLAQFLVQSGCPSLDSKQKPLYWYGEQNPINSEIREWSDQNREREKFEGTISALNALLFSNKIHEPNAWNEIKSFITSHNCFADDAWKTAGYEDPDKPCKGTSFWDIVDRIAETANASFMLWFYEQTLPDSYFDVASHHPFCQKMRSFWKRAVPGANDLDGIMKAKGKKGLKEYLEQTKKIVGPKAFSPLESLAEKMASTRRTGEARIAAAPLDPVFVRLWNKIQYRRKTKLVEAYQLKKQELLFQEFVTDLLISSKSLLEKHISDGSSKDVLDESLHNLISCADLLKKISPSHPLLDVGNSNFWGSSAFLPNGRINSQFEAPGAAGSVAQRLGNALGVAISNGHVHVLEWLPDLSEHQRRRMLRLAGMHGQSGIIDHLLQLSGGWDNGETQGGRYLSAALGAAEAGQSSVEHYFREARKRVHDPTELSQIFSSAVLGLYSHVNGDGSEDGEDYTRHSACINWLGSQPEVQKFDGVVMAKKMSTKNRTALNLFVEIFKLLDADEIWKNQFEILNMCRDLLCRYQNSPVDAEALADLVVFLANSGVDIQSVLVDILADGGIDNSPVSSEIPRLRGAQQKQLLHWLPFRMLVLGFKQVDVVDGYNNSGMRISHCAAMCDRADVLDCIQRLNPDVVGKMDKQGRTIDTFARDSNASSVLLWIERRAAGVLVGTTLASHYRRRMAVRQKDSALEQLRKIQWVWKGALTRKMYRALIEMRLDQRKRYTILWGRLDEELQPKALFSKWSSWDSLKNARFNLAANLDQLREYGDTFKQLDDAANEVFYDSDEEVQASLSTERAEEEKKDDAVGLCSQETVQDSRLEPQDGVLRSLPLMDNIKLTKQVLAWIRKNEGKYVDLFLRRIEQLASGQRSRILQKGLVGSNTAIYETYLEQKSAQRIMWTPCVEDGKNCILVWYVARHKEVSRLMELIDQSQKRTARDFVSATTLYADNGDLVDGTIVIDPNDVLLDPIADVPLKLHQIRRNEIGKLASSSWVPPLRLTPEERLCVEKEGTVLLLGRSGTGKTLCIANRILRDANENKTGFKALFVARSKKICRHVRALVGDNWETADEDADASKMKPEYVSFAELLDRLGETLGELRMFRTRRSYVDFQRFRRELLYRGSLETTDSLDPLVIWAQIRTFIKGSIEAVQRRRPLSLDEYLALGKKQCRLSLEQRNLAYSAFVYYNDQMQKRGFWDDCDKCSWFLQALQRLDSTQLHELQFCRVYVDEVQDYTQAQLALFYTLCREKSLFLAGDNAQSVEEGVDFRFEDLRAVAYVLYEGDTHYIPQKPLKVNKNFRSHAGILDLAASILERLFAAFPASTRKLPPDRGVFVGPRPGILSLDQKGLDLLLQRNPRLFVLMHDEKVASMRDALQAKNNVFRDVVIVNFFCDLEEAHQKAWQELLRDRDYAVKFEIAPGYPQLEGHLKLLYTAITRTSRRLFFVEKRQSIAGRAFFRWLAATKKLAEKLDASKMETVMTPDEWRCLGVDLAVNAEDTDESYKALEWLDRAIHCFEQVGEEALLKKARAHEKSLKLRLEADQDKGLEVTEDKEQEICDAAYACAREGVIPELFRLVSTFLPKLNSITQDGLESDLLEKIKDFV</sequence>
<dbReference type="PANTHER" id="PTHR21529">
    <property type="entry name" value="MAMMARY TURMOR VIRUS RECEPTOR HOMOLOG 1, 2 MTVR1, 2"/>
    <property type="match status" value="1"/>
</dbReference>
<keyword evidence="9" id="KW-1185">Reference proteome</keyword>
<dbReference type="Pfam" id="PF00580">
    <property type="entry name" value="UvrD-helicase"/>
    <property type="match status" value="1"/>
</dbReference>
<dbReference type="InterPro" id="IPR027417">
    <property type="entry name" value="P-loop_NTPase"/>
</dbReference>
<keyword evidence="3 5" id="KW-0347">Helicase</keyword>
<dbReference type="SUPFAM" id="SSF48403">
    <property type="entry name" value="Ankyrin repeat"/>
    <property type="match status" value="1"/>
</dbReference>
<dbReference type="PROSITE" id="PS50096">
    <property type="entry name" value="IQ"/>
    <property type="match status" value="1"/>
</dbReference>
<dbReference type="InterPro" id="IPR014016">
    <property type="entry name" value="UvrD-like_ATP-bd"/>
</dbReference>
<evidence type="ECO:0000256" key="1">
    <source>
        <dbReference type="ARBA" id="ARBA00022741"/>
    </source>
</evidence>
<feature type="domain" description="UvrD-like helicase ATP-binding" evidence="7">
    <location>
        <begin position="2107"/>
        <end position="2410"/>
    </location>
</feature>
<dbReference type="SUPFAM" id="SSF52540">
    <property type="entry name" value="P-loop containing nucleoside triphosphate hydrolases"/>
    <property type="match status" value="1"/>
</dbReference>
<feature type="compositionally biased region" description="Polar residues" evidence="6">
    <location>
        <begin position="59"/>
        <end position="75"/>
    </location>
</feature>
<feature type="binding site" evidence="5">
    <location>
        <begin position="2128"/>
        <end position="2135"/>
    </location>
    <ligand>
        <name>ATP</name>
        <dbReference type="ChEBI" id="CHEBI:30616"/>
    </ligand>
</feature>
<dbReference type="Gene3D" id="3.40.50.300">
    <property type="entry name" value="P-loop containing nucleotide triphosphate hydrolases"/>
    <property type="match status" value="1"/>
</dbReference>
<organism evidence="8 9">
    <name type="scientific">Seminavis robusta</name>
    <dbReference type="NCBI Taxonomy" id="568900"/>
    <lineage>
        <taxon>Eukaryota</taxon>
        <taxon>Sar</taxon>
        <taxon>Stramenopiles</taxon>
        <taxon>Ochrophyta</taxon>
        <taxon>Bacillariophyta</taxon>
        <taxon>Bacillariophyceae</taxon>
        <taxon>Bacillariophycidae</taxon>
        <taxon>Naviculales</taxon>
        <taxon>Naviculaceae</taxon>
        <taxon>Seminavis</taxon>
    </lineage>
</organism>
<protein>
    <submittedName>
        <fullName evidence="8">Tetratricopeptide repeat and ankyrin repeat containing 1</fullName>
    </submittedName>
</protein>
<comment type="caution">
    <text evidence="8">The sequence shown here is derived from an EMBL/GenBank/DDBJ whole genome shotgun (WGS) entry which is preliminary data.</text>
</comment>
<dbReference type="GO" id="GO:0005524">
    <property type="term" value="F:ATP binding"/>
    <property type="evidence" value="ECO:0007669"/>
    <property type="project" value="UniProtKB-UniRule"/>
</dbReference>
<feature type="compositionally biased region" description="Polar residues" evidence="6">
    <location>
        <begin position="104"/>
        <end position="121"/>
    </location>
</feature>
<feature type="compositionally biased region" description="Acidic residues" evidence="6">
    <location>
        <begin position="152"/>
        <end position="172"/>
    </location>
</feature>
<dbReference type="PROSITE" id="PS51198">
    <property type="entry name" value="UVRD_HELICASE_ATP_BIND"/>
    <property type="match status" value="1"/>
</dbReference>
<dbReference type="InterPro" id="IPR039904">
    <property type="entry name" value="TRANK1"/>
</dbReference>
<dbReference type="InterPro" id="IPR002110">
    <property type="entry name" value="Ankyrin_rpt"/>
</dbReference>
<dbReference type="SMART" id="SM00248">
    <property type="entry name" value="ANK"/>
    <property type="match status" value="6"/>
</dbReference>
<dbReference type="PANTHER" id="PTHR21529:SF4">
    <property type="entry name" value="TPR AND ANKYRIN REPEAT-CONTAINING PROTEIN 1"/>
    <property type="match status" value="1"/>
</dbReference>
<dbReference type="GO" id="GO:0016787">
    <property type="term" value="F:hydrolase activity"/>
    <property type="evidence" value="ECO:0007669"/>
    <property type="project" value="UniProtKB-UniRule"/>
</dbReference>
<evidence type="ECO:0000313" key="8">
    <source>
        <dbReference type="EMBL" id="CAB9515456.1"/>
    </source>
</evidence>
<feature type="compositionally biased region" description="Low complexity" evidence="6">
    <location>
        <begin position="14"/>
        <end position="23"/>
    </location>
</feature>
<evidence type="ECO:0000259" key="7">
    <source>
        <dbReference type="PROSITE" id="PS51198"/>
    </source>
</evidence>
<evidence type="ECO:0000256" key="3">
    <source>
        <dbReference type="ARBA" id="ARBA00022806"/>
    </source>
</evidence>
<dbReference type="InterPro" id="IPR036770">
    <property type="entry name" value="Ankyrin_rpt-contain_sf"/>
</dbReference>
<feature type="region of interest" description="Disordered" evidence="6">
    <location>
        <begin position="1"/>
        <end position="200"/>
    </location>
</feature>
<keyword evidence="2 5" id="KW-0378">Hydrolase</keyword>